<comment type="caution">
    <text evidence="2">The sequence shown here is derived from an EMBL/GenBank/DDBJ whole genome shotgun (WGS) entry which is preliminary data.</text>
</comment>
<sequence>IVVAAVVVVVAVAGAVTTRKYKKIGQGKETRKFREPMEMKTDLNYISPQHNTSHKLSSPHPQQHSPSPSLEETLAILRTISTGDPRGYKEKEPEPKQPKLQQYAGLLDVIKRFDEIMKPIVEEENKKSKVMLPGQYKHYPNIDGPAFFYPPKNYHPTPIPRPKDLDLSAFIHICCIIGSVAVINYIGEYLVPNGIALYMQWLFWNSNA</sequence>
<feature type="non-terminal residue" evidence="2">
    <location>
        <position position="1"/>
    </location>
</feature>
<dbReference type="Proteomes" id="UP000324800">
    <property type="component" value="Unassembled WGS sequence"/>
</dbReference>
<feature type="compositionally biased region" description="Low complexity" evidence="1">
    <location>
        <begin position="58"/>
        <end position="69"/>
    </location>
</feature>
<dbReference type="AlphaFoldDB" id="A0A5J4SFU5"/>
<organism evidence="2 3">
    <name type="scientific">Streblomastix strix</name>
    <dbReference type="NCBI Taxonomy" id="222440"/>
    <lineage>
        <taxon>Eukaryota</taxon>
        <taxon>Metamonada</taxon>
        <taxon>Preaxostyla</taxon>
        <taxon>Oxymonadida</taxon>
        <taxon>Streblomastigidae</taxon>
        <taxon>Streblomastix</taxon>
    </lineage>
</organism>
<feature type="non-terminal residue" evidence="2">
    <location>
        <position position="208"/>
    </location>
</feature>
<protein>
    <submittedName>
        <fullName evidence="2">Uncharacterized protein</fullName>
    </submittedName>
</protein>
<evidence type="ECO:0000256" key="1">
    <source>
        <dbReference type="SAM" id="MobiDB-lite"/>
    </source>
</evidence>
<feature type="compositionally biased region" description="Polar residues" evidence="1">
    <location>
        <begin position="47"/>
        <end position="56"/>
    </location>
</feature>
<dbReference type="EMBL" id="SNRW01040411">
    <property type="protein sequence ID" value="KAA6344181.1"/>
    <property type="molecule type" value="Genomic_DNA"/>
</dbReference>
<name>A0A5J4SFU5_9EUKA</name>
<proteinExistence type="predicted"/>
<evidence type="ECO:0000313" key="3">
    <source>
        <dbReference type="Proteomes" id="UP000324800"/>
    </source>
</evidence>
<gene>
    <name evidence="2" type="ORF">EZS28_052258</name>
</gene>
<reference evidence="2 3" key="1">
    <citation type="submission" date="2019-03" db="EMBL/GenBank/DDBJ databases">
        <title>Single cell metagenomics reveals metabolic interactions within the superorganism composed of flagellate Streblomastix strix and complex community of Bacteroidetes bacteria on its surface.</title>
        <authorList>
            <person name="Treitli S.C."/>
            <person name="Kolisko M."/>
            <person name="Husnik F."/>
            <person name="Keeling P."/>
            <person name="Hampl V."/>
        </authorList>
    </citation>
    <scope>NUCLEOTIDE SEQUENCE [LARGE SCALE GENOMIC DNA]</scope>
    <source>
        <strain evidence="2">ST1C</strain>
    </source>
</reference>
<feature type="region of interest" description="Disordered" evidence="1">
    <location>
        <begin position="47"/>
        <end position="69"/>
    </location>
</feature>
<evidence type="ECO:0000313" key="2">
    <source>
        <dbReference type="EMBL" id="KAA6344181.1"/>
    </source>
</evidence>
<accession>A0A5J4SFU5</accession>